<name>A0A655T4X2_VIBCL</name>
<gene>
    <name evidence="1" type="ORF">ERS013200_03082</name>
</gene>
<dbReference type="AntiFam" id="ANF00195">
    <property type="entry name" value="Shadow ORF (opposite cca)"/>
</dbReference>
<accession>A0A655T4X2</accession>
<sequence length="111" mass="12516">MQLGRKARHAQHTQGIFDKRGRNMAQHFRGEIALTAIRINQLPRVILRHRIDGQIAAQQIFFEGDIGCVVASKAGVTYAGFAFGTGKGMFFFTVRMQKHRKIFPDGLKACR</sequence>
<proteinExistence type="predicted"/>
<dbReference type="Proteomes" id="UP000041770">
    <property type="component" value="Unassembled WGS sequence"/>
</dbReference>
<organism evidence="1 2">
    <name type="scientific">Vibrio cholerae</name>
    <dbReference type="NCBI Taxonomy" id="666"/>
    <lineage>
        <taxon>Bacteria</taxon>
        <taxon>Pseudomonadati</taxon>
        <taxon>Pseudomonadota</taxon>
        <taxon>Gammaproteobacteria</taxon>
        <taxon>Vibrionales</taxon>
        <taxon>Vibrionaceae</taxon>
        <taxon>Vibrio</taxon>
    </lineage>
</organism>
<dbReference type="EMBL" id="CWQY01000025">
    <property type="protein sequence ID" value="CSD07213.1"/>
    <property type="molecule type" value="Genomic_DNA"/>
</dbReference>
<protein>
    <submittedName>
        <fullName evidence="1">Uncharacterized protein</fullName>
    </submittedName>
</protein>
<reference evidence="1 2" key="1">
    <citation type="submission" date="2015-07" db="EMBL/GenBank/DDBJ databases">
        <authorList>
            <consortium name="Pathogen Informatics"/>
        </authorList>
    </citation>
    <scope>NUCLEOTIDE SEQUENCE [LARGE SCALE GENOMIC DNA]</scope>
    <source>
        <strain evidence="1 2">A316</strain>
    </source>
</reference>
<evidence type="ECO:0000313" key="2">
    <source>
        <dbReference type="Proteomes" id="UP000041770"/>
    </source>
</evidence>
<dbReference type="AlphaFoldDB" id="A0A655T4X2"/>
<evidence type="ECO:0000313" key="1">
    <source>
        <dbReference type="EMBL" id="CSD07213.1"/>
    </source>
</evidence>